<keyword evidence="1" id="KW-0282">Flagellum</keyword>
<protein>
    <submittedName>
        <fullName evidence="1">Flagellar biosynthesis protein FlaG</fullName>
    </submittedName>
</protein>
<dbReference type="OrthoDB" id="9799867at2"/>
<keyword evidence="1" id="KW-0969">Cilium</keyword>
<dbReference type="Pfam" id="PF03646">
    <property type="entry name" value="FlaG"/>
    <property type="match status" value="1"/>
</dbReference>
<keyword evidence="1" id="KW-0966">Cell projection</keyword>
<keyword evidence="2" id="KW-1185">Reference proteome</keyword>
<name>A0A329MC27_9BACL</name>
<gene>
    <name evidence="1" type="ORF">DQG23_27580</name>
</gene>
<organism evidence="1 2">
    <name type="scientific">Paenibacillus contaminans</name>
    <dbReference type="NCBI Taxonomy" id="450362"/>
    <lineage>
        <taxon>Bacteria</taxon>
        <taxon>Bacillati</taxon>
        <taxon>Bacillota</taxon>
        <taxon>Bacilli</taxon>
        <taxon>Bacillales</taxon>
        <taxon>Paenibacillaceae</taxon>
        <taxon>Paenibacillus</taxon>
    </lineage>
</organism>
<dbReference type="EMBL" id="QMFB01000019">
    <property type="protein sequence ID" value="RAV17444.1"/>
    <property type="molecule type" value="Genomic_DNA"/>
</dbReference>
<dbReference type="InterPro" id="IPR005186">
    <property type="entry name" value="FlaG"/>
</dbReference>
<dbReference type="Proteomes" id="UP000250369">
    <property type="component" value="Unassembled WGS sequence"/>
</dbReference>
<dbReference type="InterPro" id="IPR035924">
    <property type="entry name" value="FlaG-like_sf"/>
</dbReference>
<evidence type="ECO:0000313" key="1">
    <source>
        <dbReference type="EMBL" id="RAV17444.1"/>
    </source>
</evidence>
<dbReference type="AlphaFoldDB" id="A0A329MC27"/>
<dbReference type="PANTHER" id="PTHR37166">
    <property type="entry name" value="PROTEIN FLAG"/>
    <property type="match status" value="1"/>
</dbReference>
<dbReference type="SUPFAM" id="SSF160214">
    <property type="entry name" value="FlaG-like"/>
    <property type="match status" value="1"/>
</dbReference>
<accession>A0A329MC27</accession>
<proteinExistence type="predicted"/>
<reference evidence="1 2" key="1">
    <citation type="journal article" date="2009" name="Int. J. Syst. Evol. Microbiol.">
        <title>Paenibacillus contaminans sp. nov., isolated from a contaminated laboratory plate.</title>
        <authorList>
            <person name="Chou J.H."/>
            <person name="Lee J.H."/>
            <person name="Lin M.C."/>
            <person name="Chang P.S."/>
            <person name="Arun A.B."/>
            <person name="Young C.C."/>
            <person name="Chen W.M."/>
        </authorList>
    </citation>
    <scope>NUCLEOTIDE SEQUENCE [LARGE SCALE GENOMIC DNA]</scope>
    <source>
        <strain evidence="1 2">CKOBP-6</strain>
    </source>
</reference>
<evidence type="ECO:0000313" key="2">
    <source>
        <dbReference type="Proteomes" id="UP000250369"/>
    </source>
</evidence>
<comment type="caution">
    <text evidence="1">The sequence shown here is derived from an EMBL/GenBank/DDBJ whole genome shotgun (WGS) entry which is preliminary data.</text>
</comment>
<sequence>MSIGQSIAPLSIERSAVDSSAKSEIQASAAILQSAQTVKDLKLAGLKGEHVTISDEQLVRAIERAVKAMQGASTQLQFSVHEKTKQIMVKVLNSDTGQVIREIPPEKNLDFVAKLWEMAGILVDERR</sequence>
<dbReference type="Gene3D" id="3.30.160.170">
    <property type="entry name" value="FlaG-like"/>
    <property type="match status" value="1"/>
</dbReference>
<dbReference type="PANTHER" id="PTHR37166:SF1">
    <property type="entry name" value="PROTEIN FLAG"/>
    <property type="match status" value="1"/>
</dbReference>